<reference evidence="19 20" key="1">
    <citation type="submission" date="2020-03" db="EMBL/GenBank/DDBJ databases">
        <title>Two novel Motilibacter sp.</title>
        <authorList>
            <person name="Liu S."/>
        </authorList>
    </citation>
    <scope>NUCLEOTIDE SEQUENCE [LARGE SCALE GENOMIC DNA]</scope>
    <source>
        <strain evidence="19 20">E257</strain>
    </source>
</reference>
<evidence type="ECO:0000256" key="14">
    <source>
        <dbReference type="HAMAP-Rule" id="MF_00052"/>
    </source>
</evidence>
<evidence type="ECO:0000256" key="3">
    <source>
        <dbReference type="ARBA" id="ARBA00004065"/>
    </source>
</evidence>
<feature type="region of interest" description="Disordered" evidence="17">
    <location>
        <begin position="1"/>
        <end position="30"/>
    </location>
</feature>
<keyword evidence="8 14" id="KW-0963">Cytoplasm</keyword>
<dbReference type="RefSeq" id="WP_166280092.1">
    <property type="nucleotide sequence ID" value="NZ_JAANNP010000002.1"/>
</dbReference>
<comment type="subcellular location">
    <subcellularLocation>
        <location evidence="4 14">Cytoplasm</location>
    </subcellularLocation>
</comment>
<protein>
    <recommendedName>
        <fullName evidence="7 14">Ribonuclease HII</fullName>
        <shortName evidence="14">RNase HII</shortName>
        <ecNumber evidence="6 14">3.1.26.4</ecNumber>
    </recommendedName>
</protein>
<evidence type="ECO:0000256" key="1">
    <source>
        <dbReference type="ARBA" id="ARBA00000077"/>
    </source>
</evidence>
<dbReference type="Pfam" id="PF01351">
    <property type="entry name" value="RNase_HII"/>
    <property type="match status" value="1"/>
</dbReference>
<comment type="cofactor">
    <cofactor evidence="14 15">
        <name>Mn(2+)</name>
        <dbReference type="ChEBI" id="CHEBI:29035"/>
    </cofactor>
    <cofactor evidence="14 15">
        <name>Mg(2+)</name>
        <dbReference type="ChEBI" id="CHEBI:18420"/>
    </cofactor>
    <text evidence="14 15">Manganese or magnesium. Binds 1 divalent metal ion per monomer in the absence of substrate. May bind a second metal ion after substrate binding.</text>
</comment>
<dbReference type="SUPFAM" id="SSF53098">
    <property type="entry name" value="Ribonuclease H-like"/>
    <property type="match status" value="1"/>
</dbReference>
<dbReference type="InterPro" id="IPR022898">
    <property type="entry name" value="RNase_HII"/>
</dbReference>
<keyword evidence="20" id="KW-1185">Reference proteome</keyword>
<evidence type="ECO:0000256" key="7">
    <source>
        <dbReference type="ARBA" id="ARBA00019179"/>
    </source>
</evidence>
<dbReference type="EC" id="3.1.26.4" evidence="6 14"/>
<evidence type="ECO:0000259" key="18">
    <source>
        <dbReference type="PROSITE" id="PS51975"/>
    </source>
</evidence>
<feature type="compositionally biased region" description="Acidic residues" evidence="17">
    <location>
        <begin position="263"/>
        <end position="286"/>
    </location>
</feature>
<evidence type="ECO:0000256" key="8">
    <source>
        <dbReference type="ARBA" id="ARBA00022490"/>
    </source>
</evidence>
<evidence type="ECO:0000256" key="6">
    <source>
        <dbReference type="ARBA" id="ARBA00012180"/>
    </source>
</evidence>
<evidence type="ECO:0000256" key="2">
    <source>
        <dbReference type="ARBA" id="ARBA00001946"/>
    </source>
</evidence>
<feature type="binding site" evidence="14 15">
    <location>
        <position position="52"/>
    </location>
    <ligand>
        <name>a divalent metal cation</name>
        <dbReference type="ChEBI" id="CHEBI:60240"/>
    </ligand>
</feature>
<dbReference type="InterPro" id="IPR036397">
    <property type="entry name" value="RNaseH_sf"/>
</dbReference>
<dbReference type="GO" id="GO:0004523">
    <property type="term" value="F:RNA-DNA hybrid ribonuclease activity"/>
    <property type="evidence" value="ECO:0007669"/>
    <property type="project" value="UniProtKB-EC"/>
</dbReference>
<evidence type="ECO:0000256" key="15">
    <source>
        <dbReference type="PROSITE-ProRule" id="PRU01319"/>
    </source>
</evidence>
<dbReference type="CDD" id="cd07182">
    <property type="entry name" value="RNase_HII_bacteria_HII_like"/>
    <property type="match status" value="1"/>
</dbReference>
<accession>A0ABX0GV62</accession>
<evidence type="ECO:0000256" key="10">
    <source>
        <dbReference type="ARBA" id="ARBA00022723"/>
    </source>
</evidence>
<dbReference type="PROSITE" id="PS51975">
    <property type="entry name" value="RNASE_H_2"/>
    <property type="match status" value="1"/>
</dbReference>
<comment type="catalytic activity">
    <reaction evidence="1 14 15 16">
        <text>Endonucleolytic cleavage to 5'-phosphomonoester.</text>
        <dbReference type="EC" id="3.1.26.4"/>
    </reaction>
</comment>
<keyword evidence="9 14" id="KW-0540">Nuclease</keyword>
<dbReference type="InterPro" id="IPR024567">
    <property type="entry name" value="RNase_HII/HIII_dom"/>
</dbReference>
<organism evidence="19 20">
    <name type="scientific">Motilibacter deserti</name>
    <dbReference type="NCBI Taxonomy" id="2714956"/>
    <lineage>
        <taxon>Bacteria</taxon>
        <taxon>Bacillati</taxon>
        <taxon>Actinomycetota</taxon>
        <taxon>Actinomycetes</taxon>
        <taxon>Motilibacterales</taxon>
        <taxon>Motilibacteraceae</taxon>
        <taxon>Motilibacter</taxon>
    </lineage>
</organism>
<dbReference type="EMBL" id="JAANNP010000002">
    <property type="protein sequence ID" value="NHC13547.1"/>
    <property type="molecule type" value="Genomic_DNA"/>
</dbReference>
<evidence type="ECO:0000256" key="12">
    <source>
        <dbReference type="ARBA" id="ARBA00022801"/>
    </source>
</evidence>
<keyword evidence="13 14" id="KW-0464">Manganese</keyword>
<comment type="similarity">
    <text evidence="5 14 16">Belongs to the RNase HII family.</text>
</comment>
<evidence type="ECO:0000313" key="20">
    <source>
        <dbReference type="Proteomes" id="UP000800981"/>
    </source>
</evidence>
<evidence type="ECO:0000256" key="16">
    <source>
        <dbReference type="RuleBase" id="RU003515"/>
    </source>
</evidence>
<proteinExistence type="inferred from homology"/>
<evidence type="ECO:0000256" key="17">
    <source>
        <dbReference type="SAM" id="MobiDB-lite"/>
    </source>
</evidence>
<feature type="binding site" evidence="14 15">
    <location>
        <position position="146"/>
    </location>
    <ligand>
        <name>a divalent metal cation</name>
        <dbReference type="ChEBI" id="CHEBI:60240"/>
    </ligand>
</feature>
<dbReference type="Proteomes" id="UP000800981">
    <property type="component" value="Unassembled WGS sequence"/>
</dbReference>
<comment type="function">
    <text evidence="3 14 16">Endonuclease that specifically degrades the RNA of RNA-DNA hybrids.</text>
</comment>
<dbReference type="HAMAP" id="MF_00052_B">
    <property type="entry name" value="RNase_HII_B"/>
    <property type="match status" value="1"/>
</dbReference>
<evidence type="ECO:0000256" key="13">
    <source>
        <dbReference type="ARBA" id="ARBA00023211"/>
    </source>
</evidence>
<dbReference type="InterPro" id="IPR001352">
    <property type="entry name" value="RNase_HII/HIII"/>
</dbReference>
<dbReference type="Gene3D" id="3.30.420.10">
    <property type="entry name" value="Ribonuclease H-like superfamily/Ribonuclease H"/>
    <property type="match status" value="1"/>
</dbReference>
<feature type="binding site" evidence="14 15">
    <location>
        <position position="53"/>
    </location>
    <ligand>
        <name>a divalent metal cation</name>
        <dbReference type="ChEBI" id="CHEBI:60240"/>
    </ligand>
</feature>
<feature type="compositionally biased region" description="Basic and acidic residues" evidence="17">
    <location>
        <begin position="246"/>
        <end position="262"/>
    </location>
</feature>
<feature type="region of interest" description="Disordered" evidence="17">
    <location>
        <begin position="243"/>
        <end position="297"/>
    </location>
</feature>
<evidence type="ECO:0000256" key="4">
    <source>
        <dbReference type="ARBA" id="ARBA00004496"/>
    </source>
</evidence>
<comment type="cofactor">
    <cofactor evidence="2">
        <name>Mg(2+)</name>
        <dbReference type="ChEBI" id="CHEBI:18420"/>
    </cofactor>
</comment>
<comment type="caution">
    <text evidence="19">The sequence shown here is derived from an EMBL/GenBank/DDBJ whole genome shotgun (WGS) entry which is preliminary data.</text>
</comment>
<name>A0ABX0GV62_9ACTN</name>
<evidence type="ECO:0000256" key="11">
    <source>
        <dbReference type="ARBA" id="ARBA00022759"/>
    </source>
</evidence>
<dbReference type="InterPro" id="IPR012337">
    <property type="entry name" value="RNaseH-like_sf"/>
</dbReference>
<dbReference type="NCBIfam" id="NF000595">
    <property type="entry name" value="PRK00015.1-3"/>
    <property type="match status" value="1"/>
</dbReference>
<dbReference type="PANTHER" id="PTHR10954:SF18">
    <property type="entry name" value="RIBONUCLEASE HII"/>
    <property type="match status" value="1"/>
</dbReference>
<keyword evidence="12 14" id="KW-0378">Hydrolase</keyword>
<evidence type="ECO:0000313" key="19">
    <source>
        <dbReference type="EMBL" id="NHC13547.1"/>
    </source>
</evidence>
<evidence type="ECO:0000256" key="5">
    <source>
        <dbReference type="ARBA" id="ARBA00007383"/>
    </source>
</evidence>
<gene>
    <name evidence="14" type="primary">rnhB</name>
    <name evidence="19" type="ORF">G9H71_07105</name>
</gene>
<dbReference type="PANTHER" id="PTHR10954">
    <property type="entry name" value="RIBONUCLEASE H2 SUBUNIT A"/>
    <property type="match status" value="1"/>
</dbReference>
<feature type="domain" description="RNase H type-2" evidence="18">
    <location>
        <begin position="46"/>
        <end position="267"/>
    </location>
</feature>
<keyword evidence="10 14" id="KW-0479">Metal-binding</keyword>
<evidence type="ECO:0000256" key="9">
    <source>
        <dbReference type="ARBA" id="ARBA00022722"/>
    </source>
</evidence>
<sequence length="297" mass="31644">MPASSLVPAPRGTSGRGGGRSPKRVVRASTPPSLRLERSLWREGAGLLAAMDEVGRGALAGPVSVGVVLLSADCKPGPQGLRDSKLLTHEARTALAPRIRRWAPESAVGHASAAEIDAYGILAALRLAAERAVAALPRRPEWVLLDGNHNYLRRPSAQLSLADALEAPAGLYAPSVPDGGWACEVPVRTVIKGDMTCSSIAAASILAKTERDAIMEELAREHPAFGWEQNRGYATPWHTAAVAEHGASEQHRRSWRLPGRDEPVEEEMLDEFDEDGPDVASDEDASAVDNDRIVGAE</sequence>
<keyword evidence="11 14" id="KW-0255">Endonuclease</keyword>